<proteinExistence type="predicted"/>
<name>A0A3Q9UJ92_9ACTN</name>
<dbReference type="SUPFAM" id="SSF55874">
    <property type="entry name" value="ATPase domain of HSP90 chaperone/DNA topoisomerase II/histidine kinase"/>
    <property type="match status" value="1"/>
</dbReference>
<dbReference type="GO" id="GO:0005524">
    <property type="term" value="F:ATP binding"/>
    <property type="evidence" value="ECO:0007669"/>
    <property type="project" value="UniProtKB-KW"/>
</dbReference>
<keyword evidence="4" id="KW-0808">Transferase</keyword>
<comment type="catalytic activity">
    <reaction evidence="1">
        <text>ATP + protein L-histidine = ADP + protein N-phospho-L-histidine.</text>
        <dbReference type="EC" id="2.7.13.3"/>
    </reaction>
</comment>
<evidence type="ECO:0000259" key="9">
    <source>
        <dbReference type="SMART" id="SM00387"/>
    </source>
</evidence>
<dbReference type="EC" id="2.7.13.3" evidence="2"/>
<evidence type="ECO:0000256" key="2">
    <source>
        <dbReference type="ARBA" id="ARBA00012438"/>
    </source>
</evidence>
<dbReference type="Pfam" id="PF02518">
    <property type="entry name" value="HATPase_c"/>
    <property type="match status" value="1"/>
</dbReference>
<gene>
    <name evidence="10" type="ORF">C0Z10_06210</name>
</gene>
<evidence type="ECO:0000256" key="3">
    <source>
        <dbReference type="ARBA" id="ARBA00022553"/>
    </source>
</evidence>
<dbReference type="InterPro" id="IPR036890">
    <property type="entry name" value="HATPase_C_sf"/>
</dbReference>
<dbReference type="EMBL" id="CP025570">
    <property type="protein sequence ID" value="AZZ39406.1"/>
    <property type="molecule type" value="Genomic_DNA"/>
</dbReference>
<dbReference type="GO" id="GO:0016020">
    <property type="term" value="C:membrane"/>
    <property type="evidence" value="ECO:0007669"/>
    <property type="project" value="InterPro"/>
</dbReference>
<keyword evidence="3" id="KW-0597">Phosphoprotein</keyword>
<keyword evidence="5" id="KW-0547">Nucleotide-binding</keyword>
<dbReference type="InterPro" id="IPR003594">
    <property type="entry name" value="HATPase_dom"/>
</dbReference>
<dbReference type="Pfam" id="PF07730">
    <property type="entry name" value="HisKA_3"/>
    <property type="match status" value="1"/>
</dbReference>
<dbReference type="Gene3D" id="1.20.5.1930">
    <property type="match status" value="1"/>
</dbReference>
<dbReference type="InterPro" id="IPR011712">
    <property type="entry name" value="Sig_transdc_His_kin_sub3_dim/P"/>
</dbReference>
<evidence type="ECO:0000256" key="6">
    <source>
        <dbReference type="ARBA" id="ARBA00022777"/>
    </source>
</evidence>
<dbReference type="GO" id="GO:0000155">
    <property type="term" value="F:phosphorelay sensor kinase activity"/>
    <property type="evidence" value="ECO:0007669"/>
    <property type="project" value="InterPro"/>
</dbReference>
<dbReference type="PANTHER" id="PTHR24421">
    <property type="entry name" value="NITRATE/NITRITE SENSOR PROTEIN NARX-RELATED"/>
    <property type="match status" value="1"/>
</dbReference>
<evidence type="ECO:0000256" key="1">
    <source>
        <dbReference type="ARBA" id="ARBA00000085"/>
    </source>
</evidence>
<feature type="domain" description="Histidine kinase/HSP90-like ATPase" evidence="9">
    <location>
        <begin position="546"/>
        <end position="637"/>
    </location>
</feature>
<keyword evidence="8" id="KW-0902">Two-component regulatory system</keyword>
<keyword evidence="6" id="KW-0418">Kinase</keyword>
<accession>A0A3Q9UJ92</accession>
<evidence type="ECO:0000313" key="10">
    <source>
        <dbReference type="EMBL" id="AZZ39406.1"/>
    </source>
</evidence>
<dbReference type="GO" id="GO:0046983">
    <property type="term" value="F:protein dimerization activity"/>
    <property type="evidence" value="ECO:0007669"/>
    <property type="project" value="InterPro"/>
</dbReference>
<reference evidence="11" key="1">
    <citation type="submission" date="2017-12" db="EMBL/GenBank/DDBJ databases">
        <title>Whole genome sequencing of Acidipropionibacterium jensenii strains JS279 and JS280.</title>
        <authorList>
            <person name="Deptula P."/>
            <person name="Laine P."/>
            <person name="Smolander O.-P."/>
            <person name="Paulin L."/>
            <person name="Auvinen P."/>
            <person name="Varmanen P."/>
        </authorList>
    </citation>
    <scope>NUCLEOTIDE SEQUENCE [LARGE SCALE GENOMIC DNA]</scope>
    <source>
        <strain evidence="11">JS280</strain>
    </source>
</reference>
<dbReference type="Proteomes" id="UP000285875">
    <property type="component" value="Chromosome"/>
</dbReference>
<dbReference type="KEGG" id="aji:C0Z10_06210"/>
<evidence type="ECO:0000256" key="8">
    <source>
        <dbReference type="ARBA" id="ARBA00023012"/>
    </source>
</evidence>
<sequence length="637" mass="66894">MAGVPVTGLDRGQLRSPMIVVGAAWILAACLAVGVAVASIASPWPQFAVACLLGAVCLGLATLMAWREPQHLLAGWLSLAGLSVVAANTVDPNRMGPFDGSWMLLYLPFAIILLLVPDGRPAGPRWRLIGWAITVDVALFMALVAVQWRWPGVVGPLTGIGTGLLLGFLALLVACAAAPVVRYRLGGRFERSRLRWVLLAGLSLPLTLLLCWASYLVLGTPDLVGIGLLAMYLAIPLAVTVSVLRPELFDVTRAAAATVTAALLSTMALVILSIASGAVGMTMIEWSPVAALSTTTVLAIAAALVYPQLRRVLDRVLDPERGRVLAALADLARQVETGDAEPREVERVLRRTMHDPGLVIGYRGVGDSRMLTAAGHPVEAGEGSVPVRVRGEEIGVIVPSPGPARRPPAEIIRAAAPMMDAARLGAELARATAEAKASRERMLRAGYEERRRLERDLHDGAQQRLVALGMRLRVLQRTADPRSEVSQALDAAVAELGTAVAELRQIAHGMRPSSLDDGLAFALSDMARLAPGVIDLDVGTVELPDAVAMTAYYVVSESVANALRHGGVSQIRVTVHPEESGRLRVRIADDGCGGAELRGTGGLTGLADRVGALGGSFTVDSPSGAGTLVEAVLPCAS</sequence>
<organism evidence="10 11">
    <name type="scientific">Acidipropionibacterium jensenii</name>
    <dbReference type="NCBI Taxonomy" id="1749"/>
    <lineage>
        <taxon>Bacteria</taxon>
        <taxon>Bacillati</taxon>
        <taxon>Actinomycetota</taxon>
        <taxon>Actinomycetes</taxon>
        <taxon>Propionibacteriales</taxon>
        <taxon>Propionibacteriaceae</taxon>
        <taxon>Acidipropionibacterium</taxon>
    </lineage>
</organism>
<evidence type="ECO:0000256" key="5">
    <source>
        <dbReference type="ARBA" id="ARBA00022741"/>
    </source>
</evidence>
<dbReference type="AlphaFoldDB" id="A0A3Q9UJ92"/>
<evidence type="ECO:0000256" key="4">
    <source>
        <dbReference type="ARBA" id="ARBA00022679"/>
    </source>
</evidence>
<dbReference type="InterPro" id="IPR050482">
    <property type="entry name" value="Sensor_HK_TwoCompSys"/>
</dbReference>
<evidence type="ECO:0000256" key="7">
    <source>
        <dbReference type="ARBA" id="ARBA00022840"/>
    </source>
</evidence>
<protein>
    <recommendedName>
        <fullName evidence="2">histidine kinase</fullName>
        <ecNumber evidence="2">2.7.13.3</ecNumber>
    </recommendedName>
</protein>
<dbReference type="SMART" id="SM00387">
    <property type="entry name" value="HATPase_c"/>
    <property type="match status" value="1"/>
</dbReference>
<evidence type="ECO:0000313" key="11">
    <source>
        <dbReference type="Proteomes" id="UP000285875"/>
    </source>
</evidence>
<dbReference type="CDD" id="cd16917">
    <property type="entry name" value="HATPase_UhpB-NarQ-NarX-like"/>
    <property type="match status" value="1"/>
</dbReference>
<dbReference type="Gene3D" id="3.30.565.10">
    <property type="entry name" value="Histidine kinase-like ATPase, C-terminal domain"/>
    <property type="match status" value="1"/>
</dbReference>
<dbReference type="PANTHER" id="PTHR24421:SF10">
    <property type="entry name" value="NITRATE_NITRITE SENSOR PROTEIN NARQ"/>
    <property type="match status" value="1"/>
</dbReference>
<keyword evidence="7" id="KW-0067">ATP-binding</keyword>